<evidence type="ECO:0000313" key="2">
    <source>
        <dbReference type="Proteomes" id="UP000295263"/>
    </source>
</evidence>
<accession>A0ABD7QPI5</accession>
<gene>
    <name evidence="1" type="ORF">EC841_101492</name>
</gene>
<sequence>MKIAVFVDEQGVTAPLGQSGYVNVFTREEGQWQSCQHIPFALSPTLTLSQIRQRTLSMLAELPPCRHFVASEIHGAPLVWLDGMGLTMWKTSGRPEDFLDRIVAKISPVSETVAVLPQVFIMPTESEGAFRVDLMAALQGGGGAHTSKELLMPFFEQRTFSSLEILCDHLPKWFSRLDPARFVWRVTPCGDGTLSVIVELVR</sequence>
<organism evidence="1 2">
    <name type="scientific">Raoultella ornithinolytica</name>
    <name type="common">Klebsiella ornithinolytica</name>
    <dbReference type="NCBI Taxonomy" id="54291"/>
    <lineage>
        <taxon>Bacteria</taxon>
        <taxon>Pseudomonadati</taxon>
        <taxon>Pseudomonadota</taxon>
        <taxon>Gammaproteobacteria</taxon>
        <taxon>Enterobacterales</taxon>
        <taxon>Enterobacteriaceae</taxon>
        <taxon>Klebsiella/Raoultella group</taxon>
        <taxon>Raoultella</taxon>
    </lineage>
</organism>
<dbReference type="AlphaFoldDB" id="A0ABD7QPI5"/>
<dbReference type="EMBL" id="SLYQ01000001">
    <property type="protein sequence ID" value="TCQ76683.1"/>
    <property type="molecule type" value="Genomic_DNA"/>
</dbReference>
<dbReference type="InterPro" id="IPR014287">
    <property type="entry name" value="Nase_Fe-Fe_AnfO"/>
</dbReference>
<proteinExistence type="predicted"/>
<dbReference type="Proteomes" id="UP000295263">
    <property type="component" value="Unassembled WGS sequence"/>
</dbReference>
<dbReference type="Pfam" id="PF09582">
    <property type="entry name" value="AnfO_nitrog"/>
    <property type="match status" value="1"/>
</dbReference>
<dbReference type="RefSeq" id="WP_132510361.1">
    <property type="nucleotide sequence ID" value="NZ_SLYQ01000001.1"/>
</dbReference>
<comment type="caution">
    <text evidence="1">The sequence shown here is derived from an EMBL/GenBank/DDBJ whole genome shotgun (WGS) entry which is preliminary data.</text>
</comment>
<reference evidence="1 2" key="1">
    <citation type="submission" date="2019-03" db="EMBL/GenBank/DDBJ databases">
        <title>Genomic analyses of the natural microbiome of Caenorhabditis elegans.</title>
        <authorList>
            <person name="Samuel B."/>
        </authorList>
    </citation>
    <scope>NUCLEOTIDE SEQUENCE [LARGE SCALE GENOMIC DNA]</scope>
    <source>
        <strain evidence="1 2">JUb54</strain>
    </source>
</reference>
<protein>
    <submittedName>
        <fullName evidence="1">Fe-only nitrogenase accessory protein AnfO</fullName>
    </submittedName>
</protein>
<name>A0ABD7QPI5_RAOOR</name>
<evidence type="ECO:0000313" key="1">
    <source>
        <dbReference type="EMBL" id="TCQ76683.1"/>
    </source>
</evidence>